<accession>A0AAE4Q5E1</accession>
<protein>
    <submittedName>
        <fullName evidence="1">Uncharacterized protein</fullName>
    </submittedName>
</protein>
<comment type="caution">
    <text evidence="1">The sequence shown here is derived from an EMBL/GenBank/DDBJ whole genome shotgun (WGS) entry which is preliminary data.</text>
</comment>
<reference evidence="1" key="1">
    <citation type="submission" date="2021-04" db="EMBL/GenBank/DDBJ databases">
        <title>Draft genomes of 20 S. canis strains.</title>
        <authorList>
            <person name="Pagnossin D."/>
            <person name="Weir W."/>
            <person name="Smith A."/>
            <person name="Ure R."/>
            <person name="Oravcova K."/>
        </authorList>
    </citation>
    <scope>NUCLEOTIDE SEQUENCE</scope>
    <source>
        <strain evidence="1">284</strain>
    </source>
</reference>
<sequence length="54" mass="5970">MAVTLNSTVWELILAVGEVIKNSDGSTTVEVEIPDQPFYLEITMKAKEEATNDK</sequence>
<dbReference type="AlphaFoldDB" id="A0AAE4Q5E1"/>
<gene>
    <name evidence="1" type="ORF">KB584_04450</name>
</gene>
<dbReference type="RefSeq" id="WP_172601461.1">
    <property type="nucleotide sequence ID" value="NZ_JAGQEX010000007.1"/>
</dbReference>
<evidence type="ECO:0000313" key="1">
    <source>
        <dbReference type="EMBL" id="MDV5976716.1"/>
    </source>
</evidence>
<evidence type="ECO:0000313" key="2">
    <source>
        <dbReference type="Proteomes" id="UP001186118"/>
    </source>
</evidence>
<dbReference type="EMBL" id="JAGQEX010000007">
    <property type="protein sequence ID" value="MDV5976716.1"/>
    <property type="molecule type" value="Genomic_DNA"/>
</dbReference>
<dbReference type="Proteomes" id="UP001186118">
    <property type="component" value="Unassembled WGS sequence"/>
</dbReference>
<proteinExistence type="predicted"/>
<organism evidence="1 2">
    <name type="scientific">Streptococcus canis</name>
    <dbReference type="NCBI Taxonomy" id="1329"/>
    <lineage>
        <taxon>Bacteria</taxon>
        <taxon>Bacillati</taxon>
        <taxon>Bacillota</taxon>
        <taxon>Bacilli</taxon>
        <taxon>Lactobacillales</taxon>
        <taxon>Streptococcaceae</taxon>
        <taxon>Streptococcus</taxon>
    </lineage>
</organism>
<name>A0AAE4Q5E1_STRCB</name>